<evidence type="ECO:0000259" key="1">
    <source>
        <dbReference type="PROSITE" id="PS51379"/>
    </source>
</evidence>
<dbReference type="PROSITE" id="PS51379">
    <property type="entry name" value="4FE4S_FER_2"/>
    <property type="match status" value="1"/>
</dbReference>
<name>A0A644YVL1_9ZZZZ</name>
<dbReference type="Pfam" id="PF04422">
    <property type="entry name" value="FrhB_FdhB_N"/>
    <property type="match status" value="1"/>
</dbReference>
<evidence type="ECO:0000313" key="2">
    <source>
        <dbReference type="EMBL" id="MPM32387.1"/>
    </source>
</evidence>
<dbReference type="PANTHER" id="PTHR31332">
    <property type="entry name" value="7-HYDROXYMETHYL CHLOROPHYLL A REDUCTASE, CHLOROPLASTIC"/>
    <property type="match status" value="1"/>
</dbReference>
<feature type="domain" description="4Fe-4S ferredoxin-type" evidence="1">
    <location>
        <begin position="10"/>
        <end position="39"/>
    </location>
</feature>
<dbReference type="Pfam" id="PF04432">
    <property type="entry name" value="FrhB_FdhB_C"/>
    <property type="match status" value="1"/>
</dbReference>
<proteinExistence type="predicted"/>
<dbReference type="InterPro" id="IPR017896">
    <property type="entry name" value="4Fe4S_Fe-S-bd"/>
</dbReference>
<organism evidence="2">
    <name type="scientific">bioreactor metagenome</name>
    <dbReference type="NCBI Taxonomy" id="1076179"/>
    <lineage>
        <taxon>unclassified sequences</taxon>
        <taxon>metagenomes</taxon>
        <taxon>ecological metagenomes</taxon>
    </lineage>
</organism>
<reference evidence="2" key="1">
    <citation type="submission" date="2019-08" db="EMBL/GenBank/DDBJ databases">
        <authorList>
            <person name="Kucharzyk K."/>
            <person name="Murdoch R.W."/>
            <person name="Higgins S."/>
            <person name="Loffler F."/>
        </authorList>
    </citation>
    <scope>NUCLEOTIDE SEQUENCE</scope>
</reference>
<dbReference type="InterPro" id="IPR007525">
    <property type="entry name" value="FrhB_FdhB_C"/>
</dbReference>
<dbReference type="GO" id="GO:0052592">
    <property type="term" value="F:oxidoreductase activity, acting on CH or CH2 groups, with an iron-sulfur protein as acceptor"/>
    <property type="evidence" value="ECO:0007669"/>
    <property type="project" value="TreeGrafter"/>
</dbReference>
<sequence length="452" mass="51351">MTIMPNKNIFDAVVIQDLCVGCGACLYSSTQNNLGMKWNKEGFLNPNPDIPELLSEENLKVCPFNPFPDKEVRTENEIAGVFLKDAPNRHQKIGRYYNTYVGYSNKYRLTSSSGGIATYLIDELLNKKIVDAVITVKEGENSFYEYSVVRSTDELLSTSKTRYFPVTLATVLEQLKNSNERFAVVGIACFIKSIRLLQFYHPDLKERIKFTIGIICGGIKSRFFAEYLSGKAGVSNKHFTQPQFRIKDHQSTASDYSFGCKDEAGALHTIKMKKVGDMWGSGMFKNNACDFCDDVTTELADISLGDAWLNPYNQDGKGTNVMVTRSKLAEDLINEGIIEKKLSVGHLDFNQFLSSQHGSFNHRQKALGYRIKLAKKKGLSIPPKRHDKEKISLDFKLVQKQRMVVRKQSLIQWPITNDSHLFDEVMFGSRDTLQKRTKINHYIRAIKRKMGI</sequence>
<gene>
    <name evidence="2" type="ORF">SDC9_78949</name>
</gene>
<dbReference type="AlphaFoldDB" id="A0A644YVL1"/>
<dbReference type="InterPro" id="IPR007516">
    <property type="entry name" value="Co_F420_Hydgase/DH_bsu_N"/>
</dbReference>
<dbReference type="PANTHER" id="PTHR31332:SF0">
    <property type="entry name" value="7-HYDROXYMETHYL CHLOROPHYLL A REDUCTASE, CHLOROPLASTIC"/>
    <property type="match status" value="1"/>
</dbReference>
<accession>A0A644YVL1</accession>
<dbReference type="EMBL" id="VSSQ01006346">
    <property type="protein sequence ID" value="MPM32387.1"/>
    <property type="molecule type" value="Genomic_DNA"/>
</dbReference>
<comment type="caution">
    <text evidence="2">The sequence shown here is derived from an EMBL/GenBank/DDBJ whole genome shotgun (WGS) entry which is preliminary data.</text>
</comment>
<dbReference type="InterPro" id="IPR045220">
    <property type="entry name" value="FRHB/FDHB/HCAR-like"/>
</dbReference>
<protein>
    <recommendedName>
        <fullName evidence="1">4Fe-4S ferredoxin-type domain-containing protein</fullName>
    </recommendedName>
</protein>